<feature type="region of interest" description="Disordered" evidence="1">
    <location>
        <begin position="267"/>
        <end position="331"/>
    </location>
</feature>
<sequence length="528" mass="61620">MRVDFQLLNLRYRERSAIEGRILSLIAWYLLPYSHNRFFPRIQISRIYPRPNAARIHLRDGGVSDLCNKVFVVIFNGSQRKYLAKFFFVQIPIGNDEKSISLDFYIIRAQANVLKKAVIEEQARNTDVRNQLKEKEVEFRRAEQEIDSLTFRNQQLTKRITVLQDELDKAQNKPKKGKGKALENNSQIPAPPPPNNILDEEFQKKIVENAQLLSQISDKDSEIESLYDRIQQLECKVDYCEKSKVELECQYQSTIDKLERERNDLQRKLNDRQKQEETVSWSSNEGRRDGFDFDTRGILSNHRQTEPSPFSSPSASRRSSKSLGEGKQKSQEESNEFLYAKSCDLEKEINHWKTQYHILKIKYDELEQRETAATSQINNDTLKPVEINNMIGKLSAPFAIPDEIEARELKISDYFLEEIERLTNEKHVYHIKNLAMAANSEVMHAQLDTSESKREKCEATLLETLSNCNSIQKEKDAQEINYKIQLNTMSEHLANMNEKLIFQTEEIQQLKFELANKVKIHGIYIYKG</sequence>
<gene>
    <name evidence="3" type="ORF">ALC60_14345</name>
</gene>
<dbReference type="InterPro" id="IPR049372">
    <property type="entry name" value="PPP1R21_C"/>
</dbReference>
<dbReference type="InterPro" id="IPR040024">
    <property type="entry name" value="PPP1R21"/>
</dbReference>
<name>A0A151WFJ4_9HYME</name>
<dbReference type="EMBL" id="KQ983211">
    <property type="protein sequence ID" value="KYQ46596.1"/>
    <property type="molecule type" value="Genomic_DNA"/>
</dbReference>
<evidence type="ECO:0000259" key="2">
    <source>
        <dbReference type="SMART" id="SM01254"/>
    </source>
</evidence>
<dbReference type="PANTHER" id="PTHR21448:SF0">
    <property type="entry name" value="PROTEIN PHOSPHATASE 1 REGULATORY SUBUNIT 21"/>
    <property type="match status" value="1"/>
</dbReference>
<dbReference type="GO" id="GO:0005769">
    <property type="term" value="C:early endosome"/>
    <property type="evidence" value="ECO:0007669"/>
    <property type="project" value="TreeGrafter"/>
</dbReference>
<proteinExistence type="predicted"/>
<reference evidence="3 4" key="1">
    <citation type="submission" date="2015-09" db="EMBL/GenBank/DDBJ databases">
        <title>Trachymyrmex zeteki WGS genome.</title>
        <authorList>
            <person name="Nygaard S."/>
            <person name="Hu H."/>
            <person name="Boomsma J."/>
            <person name="Zhang G."/>
        </authorList>
    </citation>
    <scope>NUCLEOTIDE SEQUENCE [LARGE SCALE GENOMIC DNA]</scope>
    <source>
        <strain evidence="3">Tzet28-1</strain>
        <tissue evidence="3">Whole body</tissue>
    </source>
</reference>
<feature type="compositionally biased region" description="Basic and acidic residues" evidence="1">
    <location>
        <begin position="267"/>
        <end position="277"/>
    </location>
</feature>
<evidence type="ECO:0000256" key="1">
    <source>
        <dbReference type="SAM" id="MobiDB-lite"/>
    </source>
</evidence>
<feature type="compositionally biased region" description="Basic and acidic residues" evidence="1">
    <location>
        <begin position="285"/>
        <end position="295"/>
    </location>
</feature>
<dbReference type="Pfam" id="PF10205">
    <property type="entry name" value="KLRAQ"/>
    <property type="match status" value="1"/>
</dbReference>
<accession>A0A151WFJ4</accession>
<evidence type="ECO:0000313" key="4">
    <source>
        <dbReference type="Proteomes" id="UP000075809"/>
    </source>
</evidence>
<feature type="region of interest" description="Disordered" evidence="1">
    <location>
        <begin position="167"/>
        <end position="198"/>
    </location>
</feature>
<protein>
    <submittedName>
        <fullName evidence="3">KLRAQ motif-containing protein 1</fullName>
    </submittedName>
</protein>
<dbReference type="SMART" id="SM01254">
    <property type="entry name" value="KLRAQ"/>
    <property type="match status" value="1"/>
</dbReference>
<dbReference type="GO" id="GO:0016020">
    <property type="term" value="C:membrane"/>
    <property type="evidence" value="ECO:0007669"/>
    <property type="project" value="TreeGrafter"/>
</dbReference>
<dbReference type="PANTHER" id="PTHR21448">
    <property type="entry name" value="SMOOTH MUSCLE MYOSIN HEAVY CHAIN-RELATED"/>
    <property type="match status" value="1"/>
</dbReference>
<dbReference type="Proteomes" id="UP000075809">
    <property type="component" value="Unassembled WGS sequence"/>
</dbReference>
<dbReference type="AlphaFoldDB" id="A0A151WFJ4"/>
<feature type="compositionally biased region" description="Low complexity" evidence="1">
    <location>
        <begin position="307"/>
        <end position="317"/>
    </location>
</feature>
<feature type="domain" description="Protein phosphatase 1 regulatory subunit 21 N-terminal" evidence="2">
    <location>
        <begin position="107"/>
        <end position="202"/>
    </location>
</feature>
<keyword evidence="4" id="KW-1185">Reference proteome</keyword>
<organism evidence="3 4">
    <name type="scientific">Mycetomoellerius zeteki</name>
    <dbReference type="NCBI Taxonomy" id="64791"/>
    <lineage>
        <taxon>Eukaryota</taxon>
        <taxon>Metazoa</taxon>
        <taxon>Ecdysozoa</taxon>
        <taxon>Arthropoda</taxon>
        <taxon>Hexapoda</taxon>
        <taxon>Insecta</taxon>
        <taxon>Pterygota</taxon>
        <taxon>Neoptera</taxon>
        <taxon>Endopterygota</taxon>
        <taxon>Hymenoptera</taxon>
        <taxon>Apocrita</taxon>
        <taxon>Aculeata</taxon>
        <taxon>Formicoidea</taxon>
        <taxon>Formicidae</taxon>
        <taxon>Myrmicinae</taxon>
        <taxon>Mycetomoellerius</taxon>
    </lineage>
</organism>
<dbReference type="InterPro" id="IPR019343">
    <property type="entry name" value="PPP1R21_N"/>
</dbReference>
<dbReference type="Pfam" id="PF21636">
    <property type="entry name" value="PPP1R21_C"/>
    <property type="match status" value="1"/>
</dbReference>
<evidence type="ECO:0000313" key="3">
    <source>
        <dbReference type="EMBL" id="KYQ46596.1"/>
    </source>
</evidence>
<dbReference type="STRING" id="64791.A0A151WFJ4"/>
<dbReference type="Gene3D" id="1.10.287.1490">
    <property type="match status" value="1"/>
</dbReference>